<feature type="repeat" description="TPR" evidence="1">
    <location>
        <begin position="293"/>
        <end position="326"/>
    </location>
</feature>
<dbReference type="SMART" id="SM00028">
    <property type="entry name" value="TPR"/>
    <property type="match status" value="2"/>
</dbReference>
<comment type="caution">
    <text evidence="2">The sequence shown here is derived from an EMBL/GenBank/DDBJ whole genome shotgun (WGS) entry which is preliminary data.</text>
</comment>
<dbReference type="AlphaFoldDB" id="M7N674"/>
<name>M7N674_9BACT</name>
<proteinExistence type="predicted"/>
<evidence type="ECO:0000256" key="1">
    <source>
        <dbReference type="PROSITE-ProRule" id="PRU00339"/>
    </source>
</evidence>
<protein>
    <submittedName>
        <fullName evidence="2">Putative O-linked N-acetylglucosamine transferase, SPINDLY family</fullName>
    </submittedName>
</protein>
<dbReference type="Pfam" id="PF13181">
    <property type="entry name" value="TPR_8"/>
    <property type="match status" value="1"/>
</dbReference>
<dbReference type="Proteomes" id="UP000011910">
    <property type="component" value="Unassembled WGS sequence"/>
</dbReference>
<dbReference type="PROSITE" id="PS50293">
    <property type="entry name" value="TPR_REGION"/>
    <property type="match status" value="1"/>
</dbReference>
<gene>
    <name evidence="2" type="ORF">ADICEAN_02085</name>
</gene>
<dbReference type="InterPro" id="IPR011990">
    <property type="entry name" value="TPR-like_helical_dom_sf"/>
</dbReference>
<organism evidence="2 3">
    <name type="scientific">Cesiribacter andamanensis AMV16</name>
    <dbReference type="NCBI Taxonomy" id="1279009"/>
    <lineage>
        <taxon>Bacteria</taxon>
        <taxon>Pseudomonadati</taxon>
        <taxon>Bacteroidota</taxon>
        <taxon>Cytophagia</taxon>
        <taxon>Cytophagales</taxon>
        <taxon>Cesiribacteraceae</taxon>
        <taxon>Cesiribacter</taxon>
    </lineage>
</organism>
<reference evidence="2 3" key="1">
    <citation type="journal article" date="2013" name="Genome Announc.">
        <title>Draft Genome Sequence of Cesiribacter andamanensis Strain AMV16T, Isolated from a Soil Sample from a Mud Volcano in the Andaman Islands, India.</title>
        <authorList>
            <person name="Shivaji S."/>
            <person name="Ara S."/>
            <person name="Begum Z."/>
            <person name="Srinivas T.N."/>
            <person name="Singh A."/>
            <person name="Kumar Pinnaka A."/>
        </authorList>
    </citation>
    <scope>NUCLEOTIDE SEQUENCE [LARGE SCALE GENOMIC DNA]</scope>
    <source>
        <strain evidence="2 3">AMV16</strain>
    </source>
</reference>
<keyword evidence="1" id="KW-0802">TPR repeat</keyword>
<dbReference type="OrthoDB" id="976596at2"/>
<dbReference type="PANTHER" id="PTHR44177">
    <property type="entry name" value="TETRATRICOPEPTIDE REPEAT PROTEIN 8"/>
    <property type="match status" value="1"/>
</dbReference>
<dbReference type="PROSITE" id="PS50005">
    <property type="entry name" value="TPR"/>
    <property type="match status" value="1"/>
</dbReference>
<keyword evidence="3" id="KW-1185">Reference proteome</keyword>
<dbReference type="RefSeq" id="WP_009195478.1">
    <property type="nucleotide sequence ID" value="NZ_AODQ01000046.1"/>
</dbReference>
<evidence type="ECO:0000313" key="2">
    <source>
        <dbReference type="EMBL" id="EMR02757.1"/>
    </source>
</evidence>
<sequence>MKLFGFFKSKQETPFQITEADREWVEDNFKWLVQLYGYPNRQSGQIELNETSFPQTFKAPIVEVRNIIDDLCSLLHLNSGKIIFELHEDIRDTSGVPYEIEGMPFESETVLGEDSYKIFIAKSLLQHPQRLIFSLIYECIKIRLSEDKLQYDTGEDTSLFIYLTGVYFGFGLILSQNLVDRGSASNGVWETKWNYVSDMPNEVMAFALAFDSKLVAEDNPSWKNHLPKDLKSLFESAIRYLEKNPSQLFSKAELDSNDLFQQAEQEFLDNDFDAAITTSQKILFLTNDELLKAEVYNNIGYYQVRKGDLEQSIRSFKKALEIDSNFGYAYDNLAYALIRIGSAEEGWQYLEQARATKNNDKAYSYRNHALYYQAVGNYEMAEKNYELALQCAAGPVDLLEFHYGEYLLAKGESDKGSKYINIAIDKGEPEAVNRIKNKN</sequence>
<dbReference type="EMBL" id="AODQ01000046">
    <property type="protein sequence ID" value="EMR02757.1"/>
    <property type="molecule type" value="Genomic_DNA"/>
</dbReference>
<dbReference type="PANTHER" id="PTHR44177:SF1">
    <property type="entry name" value="TETRATRICOPEPTIDE REPEAT PROTEIN 8"/>
    <property type="match status" value="1"/>
</dbReference>
<dbReference type="SUPFAM" id="SSF48452">
    <property type="entry name" value="TPR-like"/>
    <property type="match status" value="1"/>
</dbReference>
<dbReference type="GO" id="GO:0016740">
    <property type="term" value="F:transferase activity"/>
    <property type="evidence" value="ECO:0007669"/>
    <property type="project" value="UniProtKB-KW"/>
</dbReference>
<dbReference type="Gene3D" id="1.25.40.10">
    <property type="entry name" value="Tetratricopeptide repeat domain"/>
    <property type="match status" value="1"/>
</dbReference>
<dbReference type="InterPro" id="IPR019734">
    <property type="entry name" value="TPR_rpt"/>
</dbReference>
<dbReference type="STRING" id="1279009.ADICEAN_02085"/>
<accession>M7N674</accession>
<dbReference type="eggNOG" id="COG0457">
    <property type="taxonomic scope" value="Bacteria"/>
</dbReference>
<dbReference type="InterPro" id="IPR028796">
    <property type="entry name" value="BBS8"/>
</dbReference>
<evidence type="ECO:0000313" key="3">
    <source>
        <dbReference type="Proteomes" id="UP000011910"/>
    </source>
</evidence>
<keyword evidence="2" id="KW-0808">Transferase</keyword>